<reference evidence="3 4" key="1">
    <citation type="submission" date="2016-10" db="EMBL/GenBank/DDBJ databases">
        <authorList>
            <person name="de Groot N.N."/>
        </authorList>
    </citation>
    <scope>NUCLEOTIDE SEQUENCE [LARGE SCALE GENOMIC DNA]</scope>
    <source>
        <strain evidence="3 4">DSM 43941</strain>
    </source>
</reference>
<evidence type="ECO:0000256" key="1">
    <source>
        <dbReference type="SAM" id="MobiDB-lite"/>
    </source>
</evidence>
<dbReference type="PROSITE" id="PS51257">
    <property type="entry name" value="PROKAR_LIPOPROTEIN"/>
    <property type="match status" value="1"/>
</dbReference>
<organism evidence="3 4">
    <name type="scientific">Actinoplanes derwentensis</name>
    <dbReference type="NCBI Taxonomy" id="113562"/>
    <lineage>
        <taxon>Bacteria</taxon>
        <taxon>Bacillati</taxon>
        <taxon>Actinomycetota</taxon>
        <taxon>Actinomycetes</taxon>
        <taxon>Micromonosporales</taxon>
        <taxon>Micromonosporaceae</taxon>
        <taxon>Actinoplanes</taxon>
    </lineage>
</organism>
<sequence>MRSRVLVVATIALAAMSGCAAEEKPQASGTGGAKVATLQSAAPSAAPSKASQRPRERLDTTPEEWELLMAPYYKCLREQGVIKEENGNAAKMVAVDPKTAAAYEAADKICEPQFMPLPPWEKDPANPEARDFAVGVVKCLKNKGVEYVEVSEDGISIAMGGDDNDAKSIRLGMQYMSECERQVAAKN</sequence>
<feature type="chain" id="PRO_5039251918" evidence="2">
    <location>
        <begin position="21"/>
        <end position="187"/>
    </location>
</feature>
<protein>
    <submittedName>
        <fullName evidence="3">Uncharacterized protein</fullName>
    </submittedName>
</protein>
<dbReference type="Proteomes" id="UP000198688">
    <property type="component" value="Chromosome I"/>
</dbReference>
<dbReference type="AlphaFoldDB" id="A0A1H1YSM3"/>
<feature type="signal peptide" evidence="2">
    <location>
        <begin position="1"/>
        <end position="20"/>
    </location>
</feature>
<keyword evidence="2" id="KW-0732">Signal</keyword>
<evidence type="ECO:0000313" key="4">
    <source>
        <dbReference type="Proteomes" id="UP000198688"/>
    </source>
</evidence>
<name>A0A1H1YSM3_9ACTN</name>
<gene>
    <name evidence="3" type="ORF">SAMN04489716_2983</name>
</gene>
<dbReference type="OrthoDB" id="3297121at2"/>
<evidence type="ECO:0000256" key="2">
    <source>
        <dbReference type="SAM" id="SignalP"/>
    </source>
</evidence>
<feature type="compositionally biased region" description="Low complexity" evidence="1">
    <location>
        <begin position="40"/>
        <end position="51"/>
    </location>
</feature>
<evidence type="ECO:0000313" key="3">
    <source>
        <dbReference type="EMBL" id="SDT24515.1"/>
    </source>
</evidence>
<proteinExistence type="predicted"/>
<dbReference type="RefSeq" id="WP_157751577.1">
    <property type="nucleotide sequence ID" value="NZ_BOMJ01000001.1"/>
</dbReference>
<dbReference type="EMBL" id="LT629758">
    <property type="protein sequence ID" value="SDT24515.1"/>
    <property type="molecule type" value="Genomic_DNA"/>
</dbReference>
<keyword evidence="4" id="KW-1185">Reference proteome</keyword>
<accession>A0A1H1YSM3</accession>
<feature type="region of interest" description="Disordered" evidence="1">
    <location>
        <begin position="22"/>
        <end position="59"/>
    </location>
</feature>